<keyword evidence="5" id="KW-1185">Reference proteome</keyword>
<dbReference type="GeneID" id="96879068"/>
<dbReference type="Proteomes" id="UP000295134">
    <property type="component" value="Chromosome"/>
</dbReference>
<dbReference type="RefSeq" id="WP_155846964.1">
    <property type="nucleotide sequence ID" value="NZ_CP038613.1"/>
</dbReference>
<evidence type="ECO:0000313" key="3">
    <source>
        <dbReference type="EMBL" id="WGM06193.1"/>
    </source>
</evidence>
<sequence length="57" mass="6601">MNDLFNIVVTLERINTLSKLATDPKIDNQHEREIILDMIMELSEEVKQSLITLSEKS</sequence>
<reference evidence="3" key="3">
    <citation type="submission" date="2023-04" db="EMBL/GenBank/DDBJ databases">
        <title>Genome dynamics across the evolutionary transition to endosymbiosis.</title>
        <authorList>
            <person name="Siozios S."/>
            <person name="Nadal-Jimenez P."/>
            <person name="Azagi T."/>
            <person name="Sprong H."/>
            <person name="Frost C.L."/>
            <person name="Parratt S.R."/>
            <person name="Taylor G."/>
            <person name="Brettell L."/>
            <person name="Lew K.C."/>
            <person name="Croft L."/>
            <person name="King K.C."/>
            <person name="Brockhurst M.A."/>
            <person name="Hypsa V."/>
            <person name="Novakova E."/>
            <person name="Darby A.C."/>
            <person name="Hurst G.D.D."/>
        </authorList>
    </citation>
    <scope>NUCLEOTIDE SEQUENCE</scope>
    <source>
        <strain evidence="3">ANv_CAN</strain>
    </source>
</reference>
<evidence type="ECO:0000313" key="5">
    <source>
        <dbReference type="Proteomes" id="UP001177592"/>
    </source>
</evidence>
<reference evidence="2 4" key="2">
    <citation type="submission" date="2019-03" db="EMBL/GenBank/DDBJ databases">
        <title>Long-read sequencing reveals hyperdense prophage content in a complex bacterial symbiont genome.</title>
        <authorList>
            <person name="Frost C.L."/>
            <person name="Siozios S."/>
            <person name="Nadal-Jimenez P."/>
            <person name="Brockhurst M.A."/>
            <person name="King K.C."/>
            <person name="Darby A.C."/>
            <person name="Hurst G.D.D."/>
        </authorList>
    </citation>
    <scope>NUCLEOTIDE SEQUENCE [LARGE SCALE GENOMIC DNA]</scope>
    <source>
        <strain evidence="2 4">FIN</strain>
    </source>
</reference>
<gene>
    <name evidence="1" type="ORF">ARN_27640</name>
    <name evidence="2" type="ORF">ArsFIN_05310</name>
    <name evidence="3" type="ORF">QE258_02135</name>
</gene>
<evidence type="ECO:0000313" key="2">
    <source>
        <dbReference type="EMBL" id="QBY41998.1"/>
    </source>
</evidence>
<organism evidence="1">
    <name type="scientific">Arsenophonus nasoniae</name>
    <name type="common">son-killer infecting Nasonia vitripennis</name>
    <dbReference type="NCBI Taxonomy" id="638"/>
    <lineage>
        <taxon>Bacteria</taxon>
        <taxon>Pseudomonadati</taxon>
        <taxon>Pseudomonadota</taxon>
        <taxon>Gammaproteobacteria</taxon>
        <taxon>Enterobacterales</taxon>
        <taxon>Morganellaceae</taxon>
        <taxon>Arsenophonus</taxon>
    </lineage>
</organism>
<protein>
    <submittedName>
        <fullName evidence="1">Uncharacterized protein</fullName>
    </submittedName>
</protein>
<dbReference type="Proteomes" id="UP001177592">
    <property type="component" value="Chromosome"/>
</dbReference>
<dbReference type="AlphaFoldDB" id="D2U2E5"/>
<dbReference type="EMBL" id="FN545250">
    <property type="protein sequence ID" value="CBA75188.1"/>
    <property type="molecule type" value="Genomic_DNA"/>
</dbReference>
<reference evidence="1" key="1">
    <citation type="journal article" date="2010" name="Insect Mol. Biol.">
        <title>The draft genome sequence of Arsenophonus nasoniae, son-killer bacterium of Nasonia vitripennis, reveals genes associated with virulence and symbiosis.</title>
        <authorList>
            <person name="Wilkes T."/>
            <person name="Darby A.C."/>
            <person name="Choi J."/>
            <person name="Colborne J.K."/>
            <person name="Werren J.H."/>
            <person name="Hurst G.D.D."/>
        </authorList>
    </citation>
    <scope>NUCLEOTIDE SEQUENCE</scope>
</reference>
<dbReference type="KEGG" id="ans:ArsFIN_05310"/>
<dbReference type="EMBL" id="CP123523">
    <property type="protein sequence ID" value="WGM06193.1"/>
    <property type="molecule type" value="Genomic_DNA"/>
</dbReference>
<accession>D2U2E5</accession>
<evidence type="ECO:0000313" key="1">
    <source>
        <dbReference type="EMBL" id="CBA75188.1"/>
    </source>
</evidence>
<dbReference type="EMBL" id="CP038613">
    <property type="protein sequence ID" value="QBY41998.1"/>
    <property type="molecule type" value="Genomic_DNA"/>
</dbReference>
<name>D2U2E5_9GAMM</name>
<proteinExistence type="predicted"/>
<evidence type="ECO:0000313" key="4">
    <source>
        <dbReference type="Proteomes" id="UP000295134"/>
    </source>
</evidence>